<evidence type="ECO:0000313" key="2">
    <source>
        <dbReference type="Proteomes" id="UP000266340"/>
    </source>
</evidence>
<keyword evidence="2" id="KW-1185">Reference proteome</keyword>
<dbReference type="Proteomes" id="UP000266340">
    <property type="component" value="Unassembled WGS sequence"/>
</dbReference>
<evidence type="ECO:0000313" key="1">
    <source>
        <dbReference type="EMBL" id="RIE01878.1"/>
    </source>
</evidence>
<sequence>MILIIPEVKSIIITGNPTIIGKLEIDETVDLGDDFLLSGTACIGTKESSACDNFDFTVISPKALDRKLNTTNLINGRACFIVKDFDIKLLKERIDDIISNCLGETWEEIAQKLSPYFYWEYEN</sequence>
<proteinExistence type="predicted"/>
<dbReference type="InterPro" id="IPR028964">
    <property type="entry name" value="Imm8"/>
</dbReference>
<organism evidence="1 2">
    <name type="scientific">Cohnella faecalis</name>
    <dbReference type="NCBI Taxonomy" id="2315694"/>
    <lineage>
        <taxon>Bacteria</taxon>
        <taxon>Bacillati</taxon>
        <taxon>Bacillota</taxon>
        <taxon>Bacilli</taxon>
        <taxon>Bacillales</taxon>
        <taxon>Paenibacillaceae</taxon>
        <taxon>Cohnella</taxon>
    </lineage>
</organism>
<comment type="caution">
    <text evidence="1">The sequence shown here is derived from an EMBL/GenBank/DDBJ whole genome shotgun (WGS) entry which is preliminary data.</text>
</comment>
<accession>A0A398CLY5</accession>
<dbReference type="AlphaFoldDB" id="A0A398CLY5"/>
<gene>
    <name evidence="1" type="ORF">D3H35_13935</name>
</gene>
<protein>
    <submittedName>
        <fullName evidence="1">Uncharacterized protein</fullName>
    </submittedName>
</protein>
<dbReference type="EMBL" id="QXJM01000039">
    <property type="protein sequence ID" value="RIE01878.1"/>
    <property type="molecule type" value="Genomic_DNA"/>
</dbReference>
<dbReference type="Pfam" id="PF15586">
    <property type="entry name" value="Imm8"/>
    <property type="match status" value="1"/>
</dbReference>
<name>A0A398CLY5_9BACL</name>
<reference evidence="1 2" key="1">
    <citation type="submission" date="2018-09" db="EMBL/GenBank/DDBJ databases">
        <title>Cohnella cavernae sp. nov., isolated from a karst cave.</title>
        <authorList>
            <person name="Zhu H."/>
        </authorList>
    </citation>
    <scope>NUCLEOTIDE SEQUENCE [LARGE SCALE GENOMIC DNA]</scope>
    <source>
        <strain evidence="1 2">K2E09-144</strain>
    </source>
</reference>